<protein>
    <recommendedName>
        <fullName evidence="1">SWIM-type domain-containing protein</fullName>
    </recommendedName>
</protein>
<reference evidence="2" key="1">
    <citation type="submission" date="2020-04" db="EMBL/GenBank/DDBJ databases">
        <authorList>
            <person name="Chiriac C."/>
            <person name="Salcher M."/>
            <person name="Ghai R."/>
            <person name="Kavagutti S V."/>
        </authorList>
    </citation>
    <scope>NUCLEOTIDE SEQUENCE</scope>
</reference>
<sequence>MGDSETCGGYQEIVNWFQPLSLSLVDIYEGEAMFIVVSETHFMISYEVFINKAGVVTCECNDGKYRRKSPFFPDLLAGRNKHSCKHQRAVIKEMQKETNE</sequence>
<proteinExistence type="predicted"/>
<gene>
    <name evidence="2" type="ORF">UFOVP423_49</name>
</gene>
<name>A0A6J5M5R1_9CAUD</name>
<organism evidence="2">
    <name type="scientific">uncultured Caudovirales phage</name>
    <dbReference type="NCBI Taxonomy" id="2100421"/>
    <lineage>
        <taxon>Viruses</taxon>
        <taxon>Duplodnaviria</taxon>
        <taxon>Heunggongvirae</taxon>
        <taxon>Uroviricota</taxon>
        <taxon>Caudoviricetes</taxon>
        <taxon>Peduoviridae</taxon>
        <taxon>Maltschvirus</taxon>
        <taxon>Maltschvirus maltsch</taxon>
    </lineage>
</organism>
<feature type="domain" description="SWIM-type" evidence="1">
    <location>
        <begin position="46"/>
        <end position="95"/>
    </location>
</feature>
<dbReference type="PROSITE" id="PS50966">
    <property type="entry name" value="ZF_SWIM"/>
    <property type="match status" value="1"/>
</dbReference>
<evidence type="ECO:0000313" key="2">
    <source>
        <dbReference type="EMBL" id="CAB4142064.1"/>
    </source>
</evidence>
<dbReference type="EMBL" id="LR796403">
    <property type="protein sequence ID" value="CAB4142064.1"/>
    <property type="molecule type" value="Genomic_DNA"/>
</dbReference>
<dbReference type="InterPro" id="IPR007527">
    <property type="entry name" value="Znf_SWIM"/>
</dbReference>
<dbReference type="GO" id="GO:0008270">
    <property type="term" value="F:zinc ion binding"/>
    <property type="evidence" value="ECO:0007669"/>
    <property type="project" value="InterPro"/>
</dbReference>
<accession>A0A6J5M5R1</accession>
<evidence type="ECO:0000259" key="1">
    <source>
        <dbReference type="PROSITE" id="PS50966"/>
    </source>
</evidence>